<gene>
    <name evidence="8" type="ORF">SAMN02982922_0003</name>
    <name evidence="9" type="ORF">SAMN02982922_0015</name>
</gene>
<evidence type="ECO:0000256" key="2">
    <source>
        <dbReference type="ARBA" id="ARBA00008806"/>
    </source>
</evidence>
<dbReference type="InterPro" id="IPR027417">
    <property type="entry name" value="P-loop_NTPase"/>
</dbReference>
<dbReference type="GO" id="GO:0005886">
    <property type="term" value="C:plasma membrane"/>
    <property type="evidence" value="ECO:0007669"/>
    <property type="project" value="UniProtKB-SubCell"/>
</dbReference>
<comment type="similarity">
    <text evidence="2">Belongs to the VirD4/TraG family.</text>
</comment>
<dbReference type="Pfam" id="PF02534">
    <property type="entry name" value="T4SS-DNA_transf"/>
    <property type="match status" value="1"/>
</dbReference>
<evidence type="ECO:0000313" key="8">
    <source>
        <dbReference type="EMBL" id="SMH26054.1"/>
    </source>
</evidence>
<evidence type="ECO:0000256" key="1">
    <source>
        <dbReference type="ARBA" id="ARBA00004651"/>
    </source>
</evidence>
<dbReference type="EMBL" id="FXBL01000001">
    <property type="protein sequence ID" value="SMH26079.1"/>
    <property type="molecule type" value="Genomic_DNA"/>
</dbReference>
<evidence type="ECO:0000256" key="4">
    <source>
        <dbReference type="ARBA" id="ARBA00022692"/>
    </source>
</evidence>
<accession>A0A1X7MN72</accession>
<dbReference type="Proteomes" id="UP000193083">
    <property type="component" value="Unassembled WGS sequence"/>
</dbReference>
<name>A0A1X7MN72_9HYPH</name>
<dbReference type="PANTHER" id="PTHR37937:SF1">
    <property type="entry name" value="CONJUGATIVE TRANSFER: DNA TRANSPORT"/>
    <property type="match status" value="1"/>
</dbReference>
<keyword evidence="4 7" id="KW-0812">Transmembrane</keyword>
<proteinExistence type="inferred from homology"/>
<comment type="subcellular location">
    <subcellularLocation>
        <location evidence="1">Cell membrane</location>
        <topology evidence="1">Multi-pass membrane protein</topology>
    </subcellularLocation>
</comment>
<keyword evidence="10" id="KW-1185">Reference proteome</keyword>
<dbReference type="RefSeq" id="WP_085462364.1">
    <property type="nucleotide sequence ID" value="NZ_FXBL01000001.1"/>
</dbReference>
<dbReference type="Gene3D" id="3.40.50.300">
    <property type="entry name" value="P-loop containing nucleotide triphosphate hydrolases"/>
    <property type="match status" value="1"/>
</dbReference>
<evidence type="ECO:0000256" key="6">
    <source>
        <dbReference type="ARBA" id="ARBA00023136"/>
    </source>
</evidence>
<dbReference type="AlphaFoldDB" id="A0A1X7MN72"/>
<feature type="transmembrane region" description="Helical" evidence="7">
    <location>
        <begin position="584"/>
        <end position="607"/>
    </location>
</feature>
<dbReference type="EMBL" id="FXBL01000001">
    <property type="protein sequence ID" value="SMH26054.1"/>
    <property type="molecule type" value="Genomic_DNA"/>
</dbReference>
<dbReference type="OrthoDB" id="9759295at2"/>
<dbReference type="SUPFAM" id="SSF52540">
    <property type="entry name" value="P-loop containing nucleoside triphosphate hydrolases"/>
    <property type="match status" value="1"/>
</dbReference>
<protein>
    <submittedName>
        <fullName evidence="8">Type IV secretory system Conjugative DNA transfer</fullName>
    </submittedName>
</protein>
<keyword evidence="3" id="KW-1003">Cell membrane</keyword>
<sequence length="617" mass="66810">MPYRFTDPAKYAYRPGSLFLGLDPATNRETGIQTEIHAITIGGAGAGKGSSLLIPNARRWLQSLVCIDPKGENAVESWQAREALGQTVGVLDPFHEIPAGKIPDRLRVSVNLLADIDPESPRARAALSAIGNGLVVNHNKDHMEWTEGARALLAGLAAFVCTMPPESRTFGTLRTLLMLPNTRPSDDERSPLEELVADMLAADHANLGALIREAGDTIATALNASDPKSMERQFLGGAKRATRWLDDASISAALVHSDFKMSALKTGKASLFLVLPADYLADYSGFLRLFVKGALNAMGQPGNGGRCLFLLDEFYSLGKLDELTEAAGRMRSYGVQLWPFMQGISQLFDLYGKDAAQTFLTNAAARIFLGNDKDTVTLDYISYAAGKLEPTDIRSAPPTATALTPKSAASIGSAPTAFNPATGRFEVSADAARAFDTQQRAAADARMVEHENERTAAMKADADARADYDHDMKRVGQPRLTPDELAALIGKDEQAGEKVARSMIVFASAGDVLKLTPAPYFQPARPLIQHKPQATKTDYSTPTAAYRRFDSYQRKAFVLLGVTLGFWPGWVPLAMWGFDRPADIAMWGYPDLCLGLACMVAGGWIGWTLPKLIERNA</sequence>
<keyword evidence="6 7" id="KW-0472">Membrane</keyword>
<reference evidence="10" key="2">
    <citation type="submission" date="2017-04" db="EMBL/GenBank/DDBJ databases">
        <authorList>
            <person name="Varghese N."/>
            <person name="Submissions S."/>
        </authorList>
    </citation>
    <scope>NUCLEOTIDE SEQUENCE [LARGE SCALE GENOMIC DNA]</scope>
    <source>
        <strain evidence="10">B5P</strain>
    </source>
</reference>
<evidence type="ECO:0000313" key="10">
    <source>
        <dbReference type="Proteomes" id="UP000193083"/>
    </source>
</evidence>
<evidence type="ECO:0000256" key="3">
    <source>
        <dbReference type="ARBA" id="ARBA00022475"/>
    </source>
</evidence>
<reference evidence="8 10" key="1">
    <citation type="submission" date="2017-04" db="EMBL/GenBank/DDBJ databases">
        <authorList>
            <person name="Afonso C.L."/>
            <person name="Miller P.J."/>
            <person name="Scott M.A."/>
            <person name="Spackman E."/>
            <person name="Goraichik I."/>
            <person name="Dimitrov K.M."/>
            <person name="Suarez D.L."/>
            <person name="Swayne D.E."/>
        </authorList>
    </citation>
    <scope>NUCLEOTIDE SEQUENCE [LARGE SCALE GENOMIC DNA]</scope>
    <source>
        <strain evidence="8 10">B5P</strain>
    </source>
</reference>
<keyword evidence="5 7" id="KW-1133">Transmembrane helix</keyword>
<feature type="transmembrane region" description="Helical" evidence="7">
    <location>
        <begin position="556"/>
        <end position="578"/>
    </location>
</feature>
<dbReference type="CDD" id="cd01127">
    <property type="entry name" value="TrwB_TraG_TraD_VirD4"/>
    <property type="match status" value="1"/>
</dbReference>
<organism evidence="8 10">
    <name type="scientific">Mesorhizobium australicum</name>
    <dbReference type="NCBI Taxonomy" id="536018"/>
    <lineage>
        <taxon>Bacteria</taxon>
        <taxon>Pseudomonadati</taxon>
        <taxon>Pseudomonadota</taxon>
        <taxon>Alphaproteobacteria</taxon>
        <taxon>Hyphomicrobiales</taxon>
        <taxon>Phyllobacteriaceae</taxon>
        <taxon>Mesorhizobium</taxon>
    </lineage>
</organism>
<evidence type="ECO:0000313" key="9">
    <source>
        <dbReference type="EMBL" id="SMH26079.1"/>
    </source>
</evidence>
<evidence type="ECO:0000256" key="5">
    <source>
        <dbReference type="ARBA" id="ARBA00022989"/>
    </source>
</evidence>
<dbReference type="InterPro" id="IPR003688">
    <property type="entry name" value="TraG/VirD4"/>
</dbReference>
<dbReference type="InterPro" id="IPR051539">
    <property type="entry name" value="T4SS-coupling_protein"/>
</dbReference>
<dbReference type="PANTHER" id="PTHR37937">
    <property type="entry name" value="CONJUGATIVE TRANSFER: DNA TRANSPORT"/>
    <property type="match status" value="1"/>
</dbReference>
<evidence type="ECO:0000256" key="7">
    <source>
        <dbReference type="SAM" id="Phobius"/>
    </source>
</evidence>